<reference evidence="17 18" key="1">
    <citation type="journal article" date="2023" name="IScience">
        <title>Expanded male sex-determining region conserved during the evolution of homothallism in the green alga Volvox.</title>
        <authorList>
            <person name="Yamamoto K."/>
            <person name="Matsuzaki R."/>
            <person name="Mahakham W."/>
            <person name="Heman W."/>
            <person name="Sekimoto H."/>
            <person name="Kawachi M."/>
            <person name="Minakuchi Y."/>
            <person name="Toyoda A."/>
            <person name="Nozaki H."/>
        </authorList>
    </citation>
    <scope>NUCLEOTIDE SEQUENCE [LARGE SCALE GENOMIC DNA]</scope>
    <source>
        <strain evidence="17 18">NIES-4468</strain>
    </source>
</reference>
<dbReference type="InterPro" id="IPR048384">
    <property type="entry name" value="TPPII_GBD"/>
</dbReference>
<feature type="domain" description="Peptidase S8/S53" evidence="12">
    <location>
        <begin position="90"/>
        <end position="562"/>
    </location>
</feature>
<feature type="compositionally biased region" description="Low complexity" evidence="11">
    <location>
        <begin position="603"/>
        <end position="612"/>
    </location>
</feature>
<evidence type="ECO:0000259" key="12">
    <source>
        <dbReference type="Pfam" id="PF00082"/>
    </source>
</evidence>
<feature type="active site" description="Charge relay system" evidence="10">
    <location>
        <position position="515"/>
    </location>
</feature>
<evidence type="ECO:0000256" key="7">
    <source>
        <dbReference type="ARBA" id="ARBA00022801"/>
    </source>
</evidence>
<keyword evidence="7 10" id="KW-0378">Hydrolase</keyword>
<dbReference type="InterPro" id="IPR034051">
    <property type="entry name" value="TPP_II_domain"/>
</dbReference>
<evidence type="ECO:0000313" key="18">
    <source>
        <dbReference type="Proteomes" id="UP001165090"/>
    </source>
</evidence>
<evidence type="ECO:0000259" key="16">
    <source>
        <dbReference type="Pfam" id="PF21316"/>
    </source>
</evidence>
<dbReference type="Pfam" id="PF12580">
    <property type="entry name" value="TPPII"/>
    <property type="match status" value="1"/>
</dbReference>
<evidence type="ECO:0000256" key="8">
    <source>
        <dbReference type="ARBA" id="ARBA00022825"/>
    </source>
</evidence>
<keyword evidence="5" id="KW-0031">Aminopeptidase</keyword>
<dbReference type="Pfam" id="PF00082">
    <property type="entry name" value="Peptidase_S8"/>
    <property type="match status" value="1"/>
</dbReference>
<evidence type="ECO:0000256" key="4">
    <source>
        <dbReference type="ARBA" id="ARBA00020244"/>
    </source>
</evidence>
<dbReference type="InterPro" id="IPR015500">
    <property type="entry name" value="Peptidase_S8_subtilisin-rel"/>
</dbReference>
<feature type="domain" description="Tripeptidyl-peptidase II first Ig-like" evidence="15">
    <location>
        <begin position="661"/>
        <end position="766"/>
    </location>
</feature>
<sequence length="1486" mass="157520">MHCLRIGPQSIKSWAARARAGAPAVSRAFRVYHRRLEVIASARARTSSVDEKPEDISMLDGDVAALFSHAMPKVEIGALKFLQSYPEYDGRGVKICIFDTGVDPGAAGLQTTSNGQPKILDVIDCTGSGDVDMSRIEKADAHGYVTGASGRKLKLHPAWSNPSGEWRVGCKHVYDLISRTLVTRLKEERKKKWEESHRRAVAEAVAALAKFDRDTGASKISSDVAGKQRTELEGRLNLLKDLAKQYEDPGPLLDCVVWYDGSNWRAALDTSQLHEPGSGRGALADFKPLTNYALERQYGTFSELDSCNFVLNMLDEGRTLSIVVDCGAHGTHVAGITAAHFPDDPGSNGIAPGAQIISCKIGDTRLGSMETGTGVVRGLIAARQHGAHLINMSYGEPTSTPDLGRFISLATELVRNHNVIFVASAGNAGPALSTVGAPGGTSSALFGVGAFVSPQLAAAGHSVLEAPPQGLQYNWSSRGPTPDGHIGVAFSAPGGAIAPVPQWTQQRRQLMNGTSMSSPNACGGIALLLSGLLARGAVIAPHRIRRALENTALPLGGDAPDAVLTYGRGLIQIGAAWDYLVTTTTTTTTTTGDSVAAAGGGRAVANTAAPAAQPTERRELPPAPASSPSPSLAPSSSTPPGPCPGPWYDIEAACVEGRGPKGRGIYLREPHESAKVQSYRITVTPKLRQGAANSSRLDVEDRLALEATVPWVTCPPALMVHAGGRSFEVIVDPSSLPPGLHYGEVVALEVDSRERGPLFRLPITVIKPLQVPLAATSINGINGNTVAGNGNSSAVGTVSLGPLSFAPGTEYRRFVAVPPGATWAELTLRAAPYDTPKLFLIRGTQLRPESSYRQHELRTQVTLSGGSEYLNSLRVCGGSTLELTLAQFWSSPGFSQLQEVELSFYGVELSSDGSSGQRPGTDLALDGAELAKKVLVSAPTWSRATRIKPEAKLTSLHIPLRPVEATLEPLTAERDALTDGRVVYRLLLTYKTTLSEPGKFKPSLPLINKQIYDSPLESQLMLVHDGATKQLLSVQDADPESVSLKKGEVLLRLVLRHDSQELLDKLKTMPLVLKRSLEGGIAVPVYGSRRDAILAAGGSGAPAGEMLLRAGDVAPLWLGPVPEDKLPKDATPGRLLAGRLTLGQLKRGGGAAPHKFAISYLVPPTPSTAAAPGSGGGGGNGGGGKDDAGADKPPGEKLNEAIRDAKIKLMKELKLSDPEQAQMFDRLFVELKEAHPNHLPLLLEHLRKMDGREAAVRRTREGVAAVCLSAQAVVAAVDKGALAAFLGVKAGEDTPEYRKAKKEMDERKAALVEALSRHVTALLDEEELRAAAATAAAAKEKEEKEENPETATTDVNETAADAPDADGDAGAKTAAAAESPNPPALANDELVGELMQELRKWADTSSESAHLLLHAKVEAQGRRYAAAIKALDKLLASDDKAVSTAAGREDISNLKHKLYLALGWGHWATLEKELQAVRFPRELTRI</sequence>
<dbReference type="SUPFAM" id="SSF52743">
    <property type="entry name" value="Subtilisin-like"/>
    <property type="match status" value="1"/>
</dbReference>
<feature type="region of interest" description="Disordered" evidence="11">
    <location>
        <begin position="1333"/>
        <end position="1386"/>
    </location>
</feature>
<accession>A0ABQ5SEI0</accession>
<dbReference type="Proteomes" id="UP001165090">
    <property type="component" value="Unassembled WGS sequence"/>
</dbReference>
<keyword evidence="6 10" id="KW-0645">Protease</keyword>
<feature type="active site" description="Charge relay system" evidence="10">
    <location>
        <position position="99"/>
    </location>
</feature>
<comment type="catalytic activity">
    <reaction evidence="1">
        <text>Release of an N-terminal tripeptide from a polypeptide.</text>
        <dbReference type="EC" id="3.4.14.10"/>
    </reaction>
</comment>
<evidence type="ECO:0000256" key="11">
    <source>
        <dbReference type="SAM" id="MobiDB-lite"/>
    </source>
</evidence>
<evidence type="ECO:0000259" key="15">
    <source>
        <dbReference type="Pfam" id="PF21223"/>
    </source>
</evidence>
<dbReference type="Gene3D" id="2.60.40.3170">
    <property type="match status" value="1"/>
</dbReference>
<dbReference type="InterPro" id="IPR048383">
    <property type="entry name" value="TPPII_Ig-like-1"/>
</dbReference>
<dbReference type="InterPro" id="IPR023828">
    <property type="entry name" value="Peptidase_S8_Ser-AS"/>
</dbReference>
<feature type="active site" description="Charge relay system" evidence="10">
    <location>
        <position position="329"/>
    </location>
</feature>
<comment type="caution">
    <text evidence="17">The sequence shown here is derived from an EMBL/GenBank/DDBJ whole genome shotgun (WGS) entry which is preliminary data.</text>
</comment>
<evidence type="ECO:0000256" key="6">
    <source>
        <dbReference type="ARBA" id="ARBA00022670"/>
    </source>
</evidence>
<dbReference type="Gene3D" id="1.25.40.710">
    <property type="match status" value="1"/>
</dbReference>
<feature type="region of interest" description="Disordered" evidence="11">
    <location>
        <begin position="589"/>
        <end position="644"/>
    </location>
</feature>
<feature type="domain" description="Tripeptidyl-peptidase II galactose-binding" evidence="16">
    <location>
        <begin position="805"/>
        <end position="892"/>
    </location>
</feature>
<feature type="region of interest" description="Disordered" evidence="11">
    <location>
        <begin position="1168"/>
        <end position="1196"/>
    </location>
</feature>
<dbReference type="InterPro" id="IPR050131">
    <property type="entry name" value="Peptidase_S8_subtilisin-like"/>
</dbReference>
<dbReference type="CDD" id="cd04857">
    <property type="entry name" value="Peptidases_S8_Tripeptidyl_Aminopeptidase_II"/>
    <property type="match status" value="1"/>
</dbReference>
<gene>
    <name evidence="17" type="ORF">VaNZ11_012720</name>
</gene>
<dbReference type="PANTHER" id="PTHR43806:SF14">
    <property type="entry name" value="TRIPEPTIDYL-PEPTIDASE 2"/>
    <property type="match status" value="1"/>
</dbReference>
<feature type="compositionally biased region" description="Gly residues" evidence="11">
    <location>
        <begin position="1173"/>
        <end position="1183"/>
    </location>
</feature>
<proteinExistence type="inferred from homology"/>
<dbReference type="EMBL" id="BSDZ01000079">
    <property type="protein sequence ID" value="GLI68325.1"/>
    <property type="molecule type" value="Genomic_DNA"/>
</dbReference>
<evidence type="ECO:0000256" key="1">
    <source>
        <dbReference type="ARBA" id="ARBA00001910"/>
    </source>
</evidence>
<dbReference type="PRINTS" id="PR00723">
    <property type="entry name" value="SUBTILISIN"/>
</dbReference>
<protein>
    <recommendedName>
        <fullName evidence="4">Tripeptidyl-peptidase 2</fullName>
        <ecNumber evidence="3">3.4.14.10</ecNumber>
    </recommendedName>
    <alternativeName>
        <fullName evidence="9">Tripeptidyl aminopeptidase</fullName>
    </alternativeName>
</protein>
<feature type="compositionally biased region" description="Basic and acidic residues" evidence="11">
    <location>
        <begin position="1184"/>
        <end position="1196"/>
    </location>
</feature>
<evidence type="ECO:0000313" key="17">
    <source>
        <dbReference type="EMBL" id="GLI68325.1"/>
    </source>
</evidence>
<dbReference type="InterPro" id="IPR036852">
    <property type="entry name" value="Peptidase_S8/S53_dom_sf"/>
</dbReference>
<evidence type="ECO:0000256" key="10">
    <source>
        <dbReference type="PROSITE-ProRule" id="PRU01240"/>
    </source>
</evidence>
<dbReference type="InterPro" id="IPR022229">
    <property type="entry name" value="TPPII_Ig-like-2"/>
</dbReference>
<name>A0ABQ5SEI0_9CHLO</name>
<dbReference type="InterPro" id="IPR000209">
    <property type="entry name" value="Peptidase_S8/S53_dom"/>
</dbReference>
<dbReference type="InterPro" id="IPR046939">
    <property type="entry name" value="TPPII_C_sf"/>
</dbReference>
<dbReference type="InterPro" id="IPR022232">
    <property type="entry name" value="TPPII_C_art"/>
</dbReference>
<feature type="compositionally biased region" description="Low complexity" evidence="11">
    <location>
        <begin position="1349"/>
        <end position="1377"/>
    </location>
</feature>
<dbReference type="PROSITE" id="PS00138">
    <property type="entry name" value="SUBTILASE_SER"/>
    <property type="match status" value="1"/>
</dbReference>
<feature type="domain" description="Tripeptidyl peptidase II second Ig-like" evidence="13">
    <location>
        <begin position="943"/>
        <end position="1130"/>
    </location>
</feature>
<keyword evidence="18" id="KW-1185">Reference proteome</keyword>
<evidence type="ECO:0000256" key="3">
    <source>
        <dbReference type="ARBA" id="ARBA00012462"/>
    </source>
</evidence>
<evidence type="ECO:0000259" key="14">
    <source>
        <dbReference type="Pfam" id="PF12583"/>
    </source>
</evidence>
<evidence type="ECO:0000256" key="5">
    <source>
        <dbReference type="ARBA" id="ARBA00022438"/>
    </source>
</evidence>
<dbReference type="Gene3D" id="6.10.250.3080">
    <property type="match status" value="1"/>
</dbReference>
<dbReference type="EC" id="3.4.14.10" evidence="3"/>
<dbReference type="Pfam" id="PF12583">
    <property type="entry name" value="TPPII_C"/>
    <property type="match status" value="1"/>
</dbReference>
<dbReference type="PANTHER" id="PTHR43806">
    <property type="entry name" value="PEPTIDASE S8"/>
    <property type="match status" value="1"/>
</dbReference>
<keyword evidence="8 10" id="KW-0720">Serine protease</keyword>
<dbReference type="PROSITE" id="PS51892">
    <property type="entry name" value="SUBTILASE"/>
    <property type="match status" value="1"/>
</dbReference>
<feature type="domain" description="Tripeptidyl peptidase II C-terminal" evidence="14">
    <location>
        <begin position="1195"/>
        <end position="1253"/>
    </location>
</feature>
<dbReference type="Pfam" id="PF21316">
    <property type="entry name" value="TPPII_GBD"/>
    <property type="match status" value="1"/>
</dbReference>
<dbReference type="Gene3D" id="3.40.50.200">
    <property type="entry name" value="Peptidase S8/S53 domain"/>
    <property type="match status" value="2"/>
</dbReference>
<evidence type="ECO:0000256" key="2">
    <source>
        <dbReference type="ARBA" id="ARBA00011073"/>
    </source>
</evidence>
<dbReference type="InterPro" id="IPR046940">
    <property type="entry name" value="TPPII_Ig-like_sf"/>
</dbReference>
<evidence type="ECO:0000256" key="9">
    <source>
        <dbReference type="ARBA" id="ARBA00032232"/>
    </source>
</evidence>
<organism evidence="17 18">
    <name type="scientific">Volvox africanus</name>
    <dbReference type="NCBI Taxonomy" id="51714"/>
    <lineage>
        <taxon>Eukaryota</taxon>
        <taxon>Viridiplantae</taxon>
        <taxon>Chlorophyta</taxon>
        <taxon>core chlorophytes</taxon>
        <taxon>Chlorophyceae</taxon>
        <taxon>CS clade</taxon>
        <taxon>Chlamydomonadales</taxon>
        <taxon>Volvocaceae</taxon>
        <taxon>Volvox</taxon>
    </lineage>
</organism>
<comment type="similarity">
    <text evidence="2 10">Belongs to the peptidase S8 family.</text>
</comment>
<evidence type="ECO:0000259" key="13">
    <source>
        <dbReference type="Pfam" id="PF12580"/>
    </source>
</evidence>
<dbReference type="Pfam" id="PF21223">
    <property type="entry name" value="TPPII_Ig-like-1"/>
    <property type="match status" value="1"/>
</dbReference>